<feature type="compositionally biased region" description="Polar residues" evidence="1">
    <location>
        <begin position="1"/>
        <end position="16"/>
    </location>
</feature>
<feature type="region of interest" description="Disordered" evidence="1">
    <location>
        <begin position="68"/>
        <end position="105"/>
    </location>
</feature>
<comment type="caution">
    <text evidence="2">The sequence shown here is derived from an EMBL/GenBank/DDBJ whole genome shotgun (WGS) entry which is preliminary data.</text>
</comment>
<accession>A0A2P2GQI0</accession>
<dbReference type="EMBL" id="LAQS01000014">
    <property type="protein sequence ID" value="KKZ73753.1"/>
    <property type="molecule type" value="Genomic_DNA"/>
</dbReference>
<feature type="compositionally biased region" description="Gly residues" evidence="1">
    <location>
        <begin position="69"/>
        <end position="85"/>
    </location>
</feature>
<dbReference type="RefSeq" id="WP_046907612.1">
    <property type="nucleotide sequence ID" value="NZ_BAAAXG010000013.1"/>
</dbReference>
<dbReference type="AlphaFoldDB" id="A0A2P2GQI0"/>
<evidence type="ECO:0008006" key="4">
    <source>
        <dbReference type="Google" id="ProtNLM"/>
    </source>
</evidence>
<name>A0A2P2GQI0_STREW</name>
<gene>
    <name evidence="2" type="ORF">VO63_11665</name>
</gene>
<proteinExistence type="predicted"/>
<protein>
    <recommendedName>
        <fullName evidence="4">DNA-directed RNA polymerase specialized sigma24 family protein</fullName>
    </recommendedName>
</protein>
<evidence type="ECO:0000256" key="1">
    <source>
        <dbReference type="SAM" id="MobiDB-lite"/>
    </source>
</evidence>
<evidence type="ECO:0000313" key="2">
    <source>
        <dbReference type="EMBL" id="KKZ73753.1"/>
    </source>
</evidence>
<keyword evidence="3" id="KW-1185">Reference proteome</keyword>
<evidence type="ECO:0000313" key="3">
    <source>
        <dbReference type="Proteomes" id="UP000265325"/>
    </source>
</evidence>
<reference evidence="2 3" key="1">
    <citation type="submission" date="2015-05" db="EMBL/GenBank/DDBJ databases">
        <title>Draft Genome assembly of Streptomyces showdoensis.</title>
        <authorList>
            <person name="Thapa K.K."/>
            <person name="Metsa-Ketela M."/>
        </authorList>
    </citation>
    <scope>NUCLEOTIDE SEQUENCE [LARGE SCALE GENOMIC DNA]</scope>
    <source>
        <strain evidence="2 3">ATCC 15227</strain>
    </source>
</reference>
<feature type="region of interest" description="Disordered" evidence="1">
    <location>
        <begin position="1"/>
        <end position="26"/>
    </location>
</feature>
<dbReference type="Proteomes" id="UP000265325">
    <property type="component" value="Unassembled WGS sequence"/>
</dbReference>
<sequence>MQSPQTNDTTDRTTSIPAPRPPSRDAAEAALVEHYPSLVRLAHLILPPDLGRHRRVLAAHALVQRSLGRAGGLPRGGTGGRGAGAPGEARRVPRSRTGGEPGGSAHDWLRARVVHDALRPPLRVSFGAALPKVLGLRLFPRAGGTDELALDRALAAAAPATRAALALTALEDLAPPAVVALLRGAGVAEAGRAAAEAERLRAACGPDVAELLRRPEFDPCTVHLRPTDLLRRGRRVRLAALAGAVVLLAGTAVGVLDGPPATPPRTAASAVSGEVATGLPVRVPADRWADTSRVDFTAWPARGDRADDRALIRRALTEWTGGGPLAAGSEAPSLLYAGTVDGAAVVLLHTGRTLVRYTEPGPGPGNGRPALVRTRADDGDVTTAAAVVLARTGNRTRYLLAPWVAEAGTRDLGAPGSPLRPLRMAADGATEPLADAEPTAAAPGSCARVTALQLRSSTRIVEDHAFLLADLGGLVPAHLTWTPLPVPGEPARRPREATGPLGLAAWARSACSLARLRDGGVRSVNRWEYAAQELPEKAGRAVWVCARADTWEGRGTADITLEVPGRTLPVTTVHRTAACGRFGQDVLAGAYWSAPGGTRYVLAAGSRRVVGVTATGGVSAGVPGRLLAVRADGAAPLRLAGRLPEGASLPGWTDRSVEGGG</sequence>
<organism evidence="2 3">
    <name type="scientific">Streptomyces showdoensis</name>
    <dbReference type="NCBI Taxonomy" id="68268"/>
    <lineage>
        <taxon>Bacteria</taxon>
        <taxon>Bacillati</taxon>
        <taxon>Actinomycetota</taxon>
        <taxon>Actinomycetes</taxon>
        <taxon>Kitasatosporales</taxon>
        <taxon>Streptomycetaceae</taxon>
        <taxon>Streptomyces</taxon>
    </lineage>
</organism>